<evidence type="ECO:0000313" key="3">
    <source>
        <dbReference type="Proteomes" id="UP000178935"/>
    </source>
</evidence>
<dbReference type="SUPFAM" id="SSF69786">
    <property type="entry name" value="YggU-like"/>
    <property type="match status" value="1"/>
</dbReference>
<proteinExistence type="inferred from homology"/>
<reference evidence="2 3" key="1">
    <citation type="journal article" date="2016" name="Nat. Commun.">
        <title>Thousands of microbial genomes shed light on interconnected biogeochemical processes in an aquifer system.</title>
        <authorList>
            <person name="Anantharaman K."/>
            <person name="Brown C.T."/>
            <person name="Hug L.A."/>
            <person name="Sharon I."/>
            <person name="Castelle C.J."/>
            <person name="Probst A.J."/>
            <person name="Thomas B.C."/>
            <person name="Singh A."/>
            <person name="Wilkins M.J."/>
            <person name="Karaoz U."/>
            <person name="Brodie E.L."/>
            <person name="Williams K.H."/>
            <person name="Hubbard S.S."/>
            <person name="Banfield J.F."/>
        </authorList>
    </citation>
    <scope>NUCLEOTIDE SEQUENCE [LARGE SCALE GENOMIC DNA]</scope>
</reference>
<dbReference type="SMART" id="SM01152">
    <property type="entry name" value="DUF167"/>
    <property type="match status" value="1"/>
</dbReference>
<accession>A0A1G2JKQ0</accession>
<evidence type="ECO:0000313" key="2">
    <source>
        <dbReference type="EMBL" id="OGZ87684.1"/>
    </source>
</evidence>
<dbReference type="Pfam" id="PF02594">
    <property type="entry name" value="DUF167"/>
    <property type="match status" value="1"/>
</dbReference>
<dbReference type="AlphaFoldDB" id="A0A1G2JKQ0"/>
<dbReference type="EMBL" id="MHPU01000039">
    <property type="protein sequence ID" value="OGZ87684.1"/>
    <property type="molecule type" value="Genomic_DNA"/>
</dbReference>
<dbReference type="PANTHER" id="PTHR13420">
    <property type="entry name" value="UPF0235 PROTEIN C15ORF40"/>
    <property type="match status" value="1"/>
</dbReference>
<organism evidence="2 3">
    <name type="scientific">Candidatus Staskawiczbacteria bacterium RIFOXYD1_FULL_32_13</name>
    <dbReference type="NCBI Taxonomy" id="1802234"/>
    <lineage>
        <taxon>Bacteria</taxon>
        <taxon>Candidatus Staskawicziibacteriota</taxon>
    </lineage>
</organism>
<dbReference type="Proteomes" id="UP000178935">
    <property type="component" value="Unassembled WGS sequence"/>
</dbReference>
<dbReference type="NCBIfam" id="TIGR00251">
    <property type="entry name" value="DUF167 family protein"/>
    <property type="match status" value="1"/>
</dbReference>
<gene>
    <name evidence="2" type="ORF">A2561_03245</name>
</gene>
<dbReference type="InterPro" id="IPR036591">
    <property type="entry name" value="YggU-like_sf"/>
</dbReference>
<protein>
    <submittedName>
        <fullName evidence="2">Uncharacterized protein</fullName>
    </submittedName>
</protein>
<comment type="caution">
    <text evidence="2">The sequence shown here is derived from an EMBL/GenBank/DDBJ whole genome shotgun (WGS) entry which is preliminary data.</text>
</comment>
<evidence type="ECO:0000256" key="1">
    <source>
        <dbReference type="ARBA" id="ARBA00010364"/>
    </source>
</evidence>
<sequence length="73" mass="8299">MRINVKAKPNSKHESIEKIDENNFIVCVKEEPRQGRANLAIRNALAVYFKTGTSNVKIISGHTSRNKIIDIMF</sequence>
<name>A0A1G2JKQ0_9BACT</name>
<dbReference type="InterPro" id="IPR003746">
    <property type="entry name" value="DUF167"/>
</dbReference>
<dbReference type="Gene3D" id="3.30.1200.10">
    <property type="entry name" value="YggU-like"/>
    <property type="match status" value="1"/>
</dbReference>
<comment type="similarity">
    <text evidence="1">Belongs to the UPF0235 family.</text>
</comment>
<dbReference type="GO" id="GO:0005737">
    <property type="term" value="C:cytoplasm"/>
    <property type="evidence" value="ECO:0007669"/>
    <property type="project" value="TreeGrafter"/>
</dbReference>
<dbReference type="PANTHER" id="PTHR13420:SF7">
    <property type="entry name" value="UPF0235 PROTEIN C15ORF40"/>
    <property type="match status" value="1"/>
</dbReference>